<feature type="domain" description="PAS" evidence="12">
    <location>
        <begin position="25"/>
        <end position="76"/>
    </location>
</feature>
<dbReference type="Pfam" id="PF00015">
    <property type="entry name" value="MCPsignal"/>
    <property type="match status" value="1"/>
</dbReference>
<dbReference type="InterPro" id="IPR004089">
    <property type="entry name" value="MCPsignal_dom"/>
</dbReference>
<keyword evidence="5 10" id="KW-1133">Transmembrane helix</keyword>
<dbReference type="InterPro" id="IPR004090">
    <property type="entry name" value="Chemotax_Me-accpt_rcpt"/>
</dbReference>
<name>A0ABR8TLE9_9PSED</name>
<dbReference type="PROSITE" id="PS50111">
    <property type="entry name" value="CHEMOTAXIS_TRANSDUC_2"/>
    <property type="match status" value="1"/>
</dbReference>
<keyword evidence="4 10" id="KW-0812">Transmembrane</keyword>
<evidence type="ECO:0000256" key="7">
    <source>
        <dbReference type="ARBA" id="ARBA00023224"/>
    </source>
</evidence>
<dbReference type="SUPFAM" id="SSF55785">
    <property type="entry name" value="PYP-like sensor domain (PAS domain)"/>
    <property type="match status" value="1"/>
</dbReference>
<dbReference type="CDD" id="cd11386">
    <property type="entry name" value="MCP_signal"/>
    <property type="match status" value="1"/>
</dbReference>
<proteinExistence type="inferred from homology"/>
<dbReference type="SMART" id="SM00283">
    <property type="entry name" value="MA"/>
    <property type="match status" value="1"/>
</dbReference>
<dbReference type="InterPro" id="IPR035965">
    <property type="entry name" value="PAS-like_dom_sf"/>
</dbReference>
<dbReference type="InterPro" id="IPR013655">
    <property type="entry name" value="PAS_fold_3"/>
</dbReference>
<comment type="similarity">
    <text evidence="8">Belongs to the methyl-accepting chemotaxis (MCP) protein family.</text>
</comment>
<dbReference type="InterPro" id="IPR000014">
    <property type="entry name" value="PAS"/>
</dbReference>
<comment type="subcellular location">
    <subcellularLocation>
        <location evidence="1">Cell membrane</location>
    </subcellularLocation>
</comment>
<keyword evidence="3" id="KW-0488">Methylation</keyword>
<evidence type="ECO:0000256" key="6">
    <source>
        <dbReference type="ARBA" id="ARBA00023136"/>
    </source>
</evidence>
<dbReference type="PROSITE" id="PS50112">
    <property type="entry name" value="PAS"/>
    <property type="match status" value="1"/>
</dbReference>
<evidence type="ECO:0000256" key="8">
    <source>
        <dbReference type="ARBA" id="ARBA00029447"/>
    </source>
</evidence>
<evidence type="ECO:0000313" key="13">
    <source>
        <dbReference type="EMBL" id="MBD7976591.1"/>
    </source>
</evidence>
<sequence length="528" mass="57024">MKINLPVSGRALDLPHDINILSTTDLKGLITYVNPELVETSGFSEAELLGQSHNIVRHPDMPPVAYAQLWKNLQSGRSWMGVVKNRCKNGDHYWVSAYVTPIIENGRIIEYQSVRTKPTEHWVAAAEQLYPQLFGQRMPRVLRRPRVSLFGRLLGLCAGAVAVGFGCASLAFGFDPLAALLCAGLALALCAAGLWHSLTPWRQLLAQVRKIAINPVGQWIYSGRRDEFGAIAFALRMQAMEASAIVGRMGEAARQLAEHAARLQAAVERNALGTRQQQQETQQVASAIEQMSVSIFEVANNALHSAEAAEQGDDAARAGERQVAATGRSIERLAQEVQRATEAVQRLQARGSQITAVIEVIEGIAGQTNLLALNAAIEAARAGDAGRGFAVVADEVRNLAVRTQDSTAQIQQMLGALQGEINAAVQTMHDSREQALHSEAQAAQATQALRGVHARVSAISDMSAQIASAVDQQSSASAAIQQAIEVIRQATGQSVQHGNDSHQAASEVSRQAGQLRLLARQFWQKRFS</sequence>
<dbReference type="Gene3D" id="3.30.450.20">
    <property type="entry name" value="PAS domain"/>
    <property type="match status" value="1"/>
</dbReference>
<evidence type="ECO:0000259" key="11">
    <source>
        <dbReference type="PROSITE" id="PS50111"/>
    </source>
</evidence>
<evidence type="ECO:0000256" key="2">
    <source>
        <dbReference type="ARBA" id="ARBA00022475"/>
    </source>
</evidence>
<protein>
    <submittedName>
        <fullName evidence="13">Methyl-accepting chemotaxis protein</fullName>
    </submittedName>
</protein>
<reference evidence="13 14" key="1">
    <citation type="submission" date="2020-08" db="EMBL/GenBank/DDBJ databases">
        <title>A Genomic Blueprint of the Chicken Gut Microbiome.</title>
        <authorList>
            <person name="Gilroy R."/>
            <person name="Ravi A."/>
            <person name="Getino M."/>
            <person name="Pursley I."/>
            <person name="Horton D.L."/>
            <person name="Alikhan N.-F."/>
            <person name="Baker D."/>
            <person name="Gharbi K."/>
            <person name="Hall N."/>
            <person name="Watson M."/>
            <person name="Adriaenssens E.M."/>
            <person name="Foster-Nyarko E."/>
            <person name="Jarju S."/>
            <person name="Secka A."/>
            <person name="Antonio M."/>
            <person name="Oren A."/>
            <person name="Chaudhuri R."/>
            <person name="La Ragione R.M."/>
            <person name="Hildebrand F."/>
            <person name="Pallen M.J."/>
        </authorList>
    </citation>
    <scope>NUCLEOTIDE SEQUENCE [LARGE SCALE GENOMIC DNA]</scope>
    <source>
        <strain evidence="13 14">Sa2CUA2</strain>
    </source>
</reference>
<evidence type="ECO:0000256" key="3">
    <source>
        <dbReference type="ARBA" id="ARBA00022481"/>
    </source>
</evidence>
<keyword evidence="6 10" id="KW-0472">Membrane</keyword>
<accession>A0ABR8TLE9</accession>
<dbReference type="Gene3D" id="1.10.287.950">
    <property type="entry name" value="Methyl-accepting chemotaxis protein"/>
    <property type="match status" value="1"/>
</dbReference>
<evidence type="ECO:0000313" key="14">
    <source>
        <dbReference type="Proteomes" id="UP000611945"/>
    </source>
</evidence>
<feature type="transmembrane region" description="Helical" evidence="10">
    <location>
        <begin position="177"/>
        <end position="195"/>
    </location>
</feature>
<keyword evidence="7 9" id="KW-0807">Transducer</keyword>
<comment type="caution">
    <text evidence="13">The sequence shown here is derived from an EMBL/GenBank/DDBJ whole genome shotgun (WGS) entry which is preliminary data.</text>
</comment>
<keyword evidence="2" id="KW-1003">Cell membrane</keyword>
<evidence type="ECO:0000256" key="10">
    <source>
        <dbReference type="SAM" id="Phobius"/>
    </source>
</evidence>
<evidence type="ECO:0000259" key="12">
    <source>
        <dbReference type="PROSITE" id="PS50112"/>
    </source>
</evidence>
<gene>
    <name evidence="13" type="ORF">H9642_05250</name>
</gene>
<dbReference type="PANTHER" id="PTHR32089:SF74">
    <property type="entry name" value="METHYL-ACCEPTING CHEMOTAXIS PROTEIN AER"/>
    <property type="match status" value="1"/>
</dbReference>
<dbReference type="NCBIfam" id="TIGR00229">
    <property type="entry name" value="sensory_box"/>
    <property type="match status" value="1"/>
</dbReference>
<dbReference type="SUPFAM" id="SSF58104">
    <property type="entry name" value="Methyl-accepting chemotaxis protein (MCP) signaling domain"/>
    <property type="match status" value="1"/>
</dbReference>
<evidence type="ECO:0000256" key="4">
    <source>
        <dbReference type="ARBA" id="ARBA00022692"/>
    </source>
</evidence>
<dbReference type="EMBL" id="JACSQG010000002">
    <property type="protein sequence ID" value="MBD7976591.1"/>
    <property type="molecule type" value="Genomic_DNA"/>
</dbReference>
<feature type="transmembrane region" description="Helical" evidence="10">
    <location>
        <begin position="149"/>
        <end position="171"/>
    </location>
</feature>
<evidence type="ECO:0000256" key="1">
    <source>
        <dbReference type="ARBA" id="ARBA00004236"/>
    </source>
</evidence>
<dbReference type="PANTHER" id="PTHR32089">
    <property type="entry name" value="METHYL-ACCEPTING CHEMOTAXIS PROTEIN MCPB"/>
    <property type="match status" value="1"/>
</dbReference>
<organism evidence="13 14">
    <name type="scientific">Serpens gallinarum</name>
    <dbReference type="NCBI Taxonomy" id="2763075"/>
    <lineage>
        <taxon>Bacteria</taxon>
        <taxon>Pseudomonadati</taxon>
        <taxon>Pseudomonadota</taxon>
        <taxon>Gammaproteobacteria</taxon>
        <taxon>Pseudomonadales</taxon>
        <taxon>Pseudomonadaceae</taxon>
        <taxon>Pseudomonas</taxon>
    </lineage>
</organism>
<dbReference type="Pfam" id="PF08447">
    <property type="entry name" value="PAS_3"/>
    <property type="match status" value="1"/>
</dbReference>
<dbReference type="Proteomes" id="UP000611945">
    <property type="component" value="Unassembled WGS sequence"/>
</dbReference>
<dbReference type="PRINTS" id="PR00260">
    <property type="entry name" value="CHEMTRNSDUCR"/>
</dbReference>
<evidence type="ECO:0000256" key="9">
    <source>
        <dbReference type="PROSITE-ProRule" id="PRU00284"/>
    </source>
</evidence>
<keyword evidence="14" id="KW-1185">Reference proteome</keyword>
<dbReference type="CDD" id="cd00130">
    <property type="entry name" value="PAS"/>
    <property type="match status" value="1"/>
</dbReference>
<evidence type="ECO:0000256" key="5">
    <source>
        <dbReference type="ARBA" id="ARBA00022989"/>
    </source>
</evidence>
<feature type="domain" description="Methyl-accepting transducer" evidence="11">
    <location>
        <begin position="252"/>
        <end position="488"/>
    </location>
</feature>